<dbReference type="Pfam" id="PF11259">
    <property type="entry name" value="DUF3060"/>
    <property type="match status" value="1"/>
</dbReference>
<dbReference type="RefSeq" id="WP_124874712.1">
    <property type="nucleotide sequence ID" value="NZ_CP034185.1"/>
</dbReference>
<dbReference type="EMBL" id="CP034185">
    <property type="protein sequence ID" value="AZI44759.1"/>
    <property type="molecule type" value="Genomic_DNA"/>
</dbReference>
<dbReference type="Proteomes" id="UP000276417">
    <property type="component" value="Plasmid unnamed1"/>
</dbReference>
<dbReference type="OrthoDB" id="69666at2"/>
<name>A0A3G8YHH5_9DEIO</name>
<feature type="chain" id="PRO_5017975711" evidence="1">
    <location>
        <begin position="20"/>
        <end position="121"/>
    </location>
</feature>
<dbReference type="InterPro" id="IPR021417">
    <property type="entry name" value="DUF3060"/>
</dbReference>
<keyword evidence="3" id="KW-1185">Reference proteome</keyword>
<evidence type="ECO:0000256" key="1">
    <source>
        <dbReference type="SAM" id="SignalP"/>
    </source>
</evidence>
<keyword evidence="2" id="KW-0614">Plasmid</keyword>
<protein>
    <submittedName>
        <fullName evidence="2">DUF3060 domain-containing protein</fullName>
    </submittedName>
</protein>
<dbReference type="AlphaFoldDB" id="A0A3G8YHH5"/>
<dbReference type="KEGG" id="dph:EHF33_17875"/>
<sequence>MNKFIRAAVLASLSFSVSAQTVDMSTLNISGMGKIVAGDQTKQTLACKNDSVSVAGDGNTITLTGNCTQIIIAGSKNKVSMAVVGEIVLSGDGNTVTWHKALKGTKPRMLLTGKANTVSKK</sequence>
<geneLocation type="plasmid" evidence="2 3">
    <name>unnamed1</name>
</geneLocation>
<organism evidence="2 3">
    <name type="scientific">Deinococcus psychrotolerans</name>
    <dbReference type="NCBI Taxonomy" id="2489213"/>
    <lineage>
        <taxon>Bacteria</taxon>
        <taxon>Thermotogati</taxon>
        <taxon>Deinococcota</taxon>
        <taxon>Deinococci</taxon>
        <taxon>Deinococcales</taxon>
        <taxon>Deinococcaceae</taxon>
        <taxon>Deinococcus</taxon>
    </lineage>
</organism>
<proteinExistence type="predicted"/>
<evidence type="ECO:0000313" key="2">
    <source>
        <dbReference type="EMBL" id="AZI44759.1"/>
    </source>
</evidence>
<gene>
    <name evidence="2" type="ORF">EHF33_17875</name>
</gene>
<feature type="signal peptide" evidence="1">
    <location>
        <begin position="1"/>
        <end position="19"/>
    </location>
</feature>
<reference evidence="2 3" key="1">
    <citation type="submission" date="2018-11" db="EMBL/GenBank/DDBJ databases">
        <title>Deinococcus shelandsis sp. nov., isolated from South Shetland Islands soil of Antarctica.</title>
        <authorList>
            <person name="Tian J."/>
        </authorList>
    </citation>
    <scope>NUCLEOTIDE SEQUENCE [LARGE SCALE GENOMIC DNA]</scope>
    <source>
        <strain evidence="2 3">S14-83T</strain>
        <plasmid evidence="2 3">unnamed1</plasmid>
    </source>
</reference>
<accession>A0A3G8YHH5</accession>
<evidence type="ECO:0000313" key="3">
    <source>
        <dbReference type="Proteomes" id="UP000276417"/>
    </source>
</evidence>
<keyword evidence="1" id="KW-0732">Signal</keyword>